<feature type="compositionally biased region" description="Acidic residues" evidence="10">
    <location>
        <begin position="243"/>
        <end position="252"/>
    </location>
</feature>
<feature type="transmembrane region" description="Helical" evidence="11">
    <location>
        <begin position="131"/>
        <end position="156"/>
    </location>
</feature>
<feature type="compositionally biased region" description="Polar residues" evidence="10">
    <location>
        <begin position="349"/>
        <end position="358"/>
    </location>
</feature>
<keyword evidence="5 9" id="KW-0297">G-protein coupled receptor</keyword>
<dbReference type="Pfam" id="PF00001">
    <property type="entry name" value="7tm_1"/>
    <property type="match status" value="2"/>
</dbReference>
<evidence type="ECO:0000256" key="6">
    <source>
        <dbReference type="ARBA" id="ARBA00023136"/>
    </source>
</evidence>
<dbReference type="GO" id="GO:0030425">
    <property type="term" value="C:dendrite"/>
    <property type="evidence" value="ECO:0007669"/>
    <property type="project" value="TreeGrafter"/>
</dbReference>
<dbReference type="InterPro" id="IPR017452">
    <property type="entry name" value="GPCR_Rhodpsn_7TM"/>
</dbReference>
<proteinExistence type="inferred from homology"/>
<organism evidence="13 14">
    <name type="scientific">Trichobilharzia regenti</name>
    <name type="common">Nasal bird schistosome</name>
    <dbReference type="NCBI Taxonomy" id="157069"/>
    <lineage>
        <taxon>Eukaryota</taxon>
        <taxon>Metazoa</taxon>
        <taxon>Spiralia</taxon>
        <taxon>Lophotrochozoa</taxon>
        <taxon>Platyhelminthes</taxon>
        <taxon>Trematoda</taxon>
        <taxon>Digenea</taxon>
        <taxon>Strigeidida</taxon>
        <taxon>Schistosomatoidea</taxon>
        <taxon>Schistosomatidae</taxon>
        <taxon>Trichobilharzia</taxon>
    </lineage>
</organism>
<dbReference type="AlphaFoldDB" id="A0AA85IWP2"/>
<evidence type="ECO:0000256" key="7">
    <source>
        <dbReference type="ARBA" id="ARBA00023170"/>
    </source>
</evidence>
<evidence type="ECO:0000256" key="4">
    <source>
        <dbReference type="ARBA" id="ARBA00022989"/>
    </source>
</evidence>
<evidence type="ECO:0000256" key="5">
    <source>
        <dbReference type="ARBA" id="ARBA00023040"/>
    </source>
</evidence>
<feature type="transmembrane region" description="Helical" evidence="11">
    <location>
        <begin position="89"/>
        <end position="110"/>
    </location>
</feature>
<feature type="compositionally biased region" description="Low complexity" evidence="10">
    <location>
        <begin position="686"/>
        <end position="698"/>
    </location>
</feature>
<dbReference type="GO" id="GO:0005886">
    <property type="term" value="C:plasma membrane"/>
    <property type="evidence" value="ECO:0007669"/>
    <property type="project" value="UniProtKB-SubCell"/>
</dbReference>
<feature type="region of interest" description="Disordered" evidence="10">
    <location>
        <begin position="394"/>
        <end position="413"/>
    </location>
</feature>
<dbReference type="GO" id="GO:0016907">
    <property type="term" value="F:G protein-coupled acetylcholine receptor activity"/>
    <property type="evidence" value="ECO:0007669"/>
    <property type="project" value="TreeGrafter"/>
</dbReference>
<evidence type="ECO:0000313" key="13">
    <source>
        <dbReference type="Proteomes" id="UP000050795"/>
    </source>
</evidence>
<evidence type="ECO:0000256" key="10">
    <source>
        <dbReference type="SAM" id="MobiDB-lite"/>
    </source>
</evidence>
<feature type="compositionally biased region" description="Polar residues" evidence="10">
    <location>
        <begin position="656"/>
        <end position="666"/>
    </location>
</feature>
<dbReference type="GO" id="GO:0007187">
    <property type="term" value="P:G protein-coupled receptor signaling pathway, coupled to cyclic nucleotide second messenger"/>
    <property type="evidence" value="ECO:0007669"/>
    <property type="project" value="TreeGrafter"/>
</dbReference>
<evidence type="ECO:0000256" key="11">
    <source>
        <dbReference type="SAM" id="Phobius"/>
    </source>
</evidence>
<dbReference type="Proteomes" id="UP000050795">
    <property type="component" value="Unassembled WGS sequence"/>
</dbReference>
<feature type="compositionally biased region" description="Low complexity" evidence="10">
    <location>
        <begin position="233"/>
        <end position="242"/>
    </location>
</feature>
<evidence type="ECO:0000256" key="3">
    <source>
        <dbReference type="ARBA" id="ARBA00022692"/>
    </source>
</evidence>
<keyword evidence="6 11" id="KW-0472">Membrane</keyword>
<feature type="transmembrane region" description="Helical" evidence="11">
    <location>
        <begin position="760"/>
        <end position="783"/>
    </location>
</feature>
<keyword evidence="13" id="KW-1185">Reference proteome</keyword>
<feature type="region of interest" description="Disordered" evidence="10">
    <location>
        <begin position="233"/>
        <end position="252"/>
    </location>
</feature>
<keyword evidence="7 9" id="KW-0675">Receptor</keyword>
<dbReference type="Gene3D" id="1.20.1070.10">
    <property type="entry name" value="Rhodopsin 7-helix transmembrane proteins"/>
    <property type="match status" value="2"/>
</dbReference>
<keyword evidence="3 9" id="KW-0812">Transmembrane</keyword>
<evidence type="ECO:0000256" key="9">
    <source>
        <dbReference type="RuleBase" id="RU000688"/>
    </source>
</evidence>
<dbReference type="PANTHER" id="PTHR24247">
    <property type="entry name" value="5-HYDROXYTRYPTAMINE RECEPTOR"/>
    <property type="match status" value="1"/>
</dbReference>
<evidence type="ECO:0000256" key="8">
    <source>
        <dbReference type="ARBA" id="ARBA00023224"/>
    </source>
</evidence>
<feature type="region of interest" description="Disordered" evidence="10">
    <location>
        <begin position="656"/>
        <end position="733"/>
    </location>
</feature>
<feature type="region of interest" description="Disordered" evidence="10">
    <location>
        <begin position="332"/>
        <end position="358"/>
    </location>
</feature>
<feature type="transmembrane region" description="Helical" evidence="11">
    <location>
        <begin position="16"/>
        <end position="41"/>
    </location>
</feature>
<dbReference type="InterPro" id="IPR000276">
    <property type="entry name" value="GPCR_Rhodpsn"/>
</dbReference>
<evidence type="ECO:0000256" key="1">
    <source>
        <dbReference type="ARBA" id="ARBA00004651"/>
    </source>
</evidence>
<keyword evidence="4 11" id="KW-1133">Transmembrane helix</keyword>
<evidence type="ECO:0000259" key="12">
    <source>
        <dbReference type="PROSITE" id="PS50262"/>
    </source>
</evidence>
<feature type="transmembrane region" description="Helical" evidence="11">
    <location>
        <begin position="176"/>
        <end position="200"/>
    </location>
</feature>
<dbReference type="GO" id="GO:0004993">
    <property type="term" value="F:G protein-coupled serotonin receptor activity"/>
    <property type="evidence" value="ECO:0007669"/>
    <property type="project" value="TreeGrafter"/>
</dbReference>
<dbReference type="GO" id="GO:0045202">
    <property type="term" value="C:synapse"/>
    <property type="evidence" value="ECO:0007669"/>
    <property type="project" value="TreeGrafter"/>
</dbReference>
<feature type="compositionally biased region" description="Basic and acidic residues" evidence="10">
    <location>
        <begin position="402"/>
        <end position="413"/>
    </location>
</feature>
<accession>A0AA85IWP2</accession>
<comment type="similarity">
    <text evidence="9">Belongs to the G-protein coupled receptor 1 family.</text>
</comment>
<feature type="compositionally biased region" description="Low complexity" evidence="10">
    <location>
        <begin position="667"/>
        <end position="679"/>
    </location>
</feature>
<dbReference type="SUPFAM" id="SSF81321">
    <property type="entry name" value="Family A G protein-coupled receptor-like"/>
    <property type="match status" value="1"/>
</dbReference>
<dbReference type="SMART" id="SM01381">
    <property type="entry name" value="7TM_GPCR_Srsx"/>
    <property type="match status" value="1"/>
</dbReference>
<dbReference type="GO" id="GO:0007197">
    <property type="term" value="P:adenylate cyclase-inhibiting G protein-coupled acetylcholine receptor signaling pathway"/>
    <property type="evidence" value="ECO:0007669"/>
    <property type="project" value="TreeGrafter"/>
</dbReference>
<feature type="transmembrane region" description="Helical" evidence="11">
    <location>
        <begin position="53"/>
        <end position="77"/>
    </location>
</feature>
<keyword evidence="8 9" id="KW-0807">Transducer</keyword>
<dbReference type="PRINTS" id="PR00237">
    <property type="entry name" value="GPCRRHODOPSN"/>
</dbReference>
<dbReference type="WBParaSite" id="TREG1_108250.1">
    <property type="protein sequence ID" value="TREG1_108250.1"/>
    <property type="gene ID" value="TREG1_108250"/>
</dbReference>
<evidence type="ECO:0000256" key="2">
    <source>
        <dbReference type="ARBA" id="ARBA00022475"/>
    </source>
</evidence>
<dbReference type="PROSITE" id="PS50262">
    <property type="entry name" value="G_PROTEIN_RECEP_F1_2"/>
    <property type="match status" value="1"/>
</dbReference>
<feature type="domain" description="G-protein coupled receptors family 1 profile" evidence="12">
    <location>
        <begin position="31"/>
        <end position="817"/>
    </location>
</feature>
<name>A0AA85IWP2_TRIRE</name>
<comment type="subcellular location">
    <subcellularLocation>
        <location evidence="1">Cell membrane</location>
        <topology evidence="1">Multi-pass membrane protein</topology>
    </subcellularLocation>
</comment>
<reference evidence="14" key="2">
    <citation type="submission" date="2023-11" db="UniProtKB">
        <authorList>
            <consortium name="WormBaseParasite"/>
        </authorList>
    </citation>
    <scope>IDENTIFICATION</scope>
</reference>
<protein>
    <recommendedName>
        <fullName evidence="12">G-protein coupled receptors family 1 profile domain-containing protein</fullName>
    </recommendedName>
</protein>
<dbReference type="PROSITE" id="PS00237">
    <property type="entry name" value="G_PROTEIN_RECEP_F1_1"/>
    <property type="match status" value="1"/>
</dbReference>
<reference evidence="13" key="1">
    <citation type="submission" date="2022-06" db="EMBL/GenBank/DDBJ databases">
        <authorList>
            <person name="Berger JAMES D."/>
            <person name="Berger JAMES D."/>
        </authorList>
    </citation>
    <scope>NUCLEOTIDE SEQUENCE [LARGE SCALE GENOMIC DNA]</scope>
</reference>
<evidence type="ECO:0000313" key="14">
    <source>
        <dbReference type="WBParaSite" id="TREG1_108250.1"/>
    </source>
</evidence>
<sequence length="839" mass="95975">MNNTFESVFPPFPTSLIAILATTVSTATLVGNIVVLIAFFVERSLRVPSNYFIASLAMTDVLIGLFSMNLFITYQLLGYWPLGHLICDLWLTLDFSACLTSQYTVFLITLDRFCSVKIPAKYRNWRTFNKVRVMICISWIFPAALFTPVIFGWSYLTGEPEREIFKCEVSFTYHPVFNTTLTIGYFWTTLVVMCSLYVGIYNVARRLQAKSIDNNKRLTQFLSKIDNKQMLTQQNTSNNTNSLEDDDANDNDDDNVEKCFNSNCLNKYPTNSNNNVAGYLTNQTYCLNKTTKDMFKESNEFVDCNFMNKSDKIDGTDKIQLYSLTTVSQYQRTSPKNLKHHHHIGGESGSASQQSDQLQCGHFQYENKTSNDCSVYHNSDSILNTSQTHQTSISTTATATTAHEDKQVDAHRKDSSSSINDEIFFLPSVNFYIPSPKVSTPSTIQSEQSLSPKYTYSENNSPVWIRKKDNCYDSGLNLYECDLCPQVLKCQQFISDKNSCENGVYYYLSDSPSWDQCPPTCCLTDKCEYSEYTTSSGNMSSMYNNQLTNTNCWYRRFVHRLNKPNNMLIKSACTLSKQQSPSSLCKSCDDKPYPCGLQNNYNNNQDICPCHYYSSNNNNSKNFIQQHRESQISVEPTKPQSKCLCCILPPKQINTDLSNNHPQGQTSISNSQIQSPNNSDDYMNAQNGQQKSKSNKLSLKYKQKQQRFNSQQQQQYGKSSPPTTATTKPGKRQTSLSIFQSLSNIDAQNRKHARKALKTISFILGAFMFCWTPYHVIVLIKGFCDDLTTHRSCVNIHLYNLSYWLCYMNSPINPFCYALSNISFRRTFFRILRCDFQKR</sequence>
<feature type="compositionally biased region" description="Low complexity" evidence="10">
    <location>
        <begin position="706"/>
        <end position="728"/>
    </location>
</feature>
<dbReference type="PANTHER" id="PTHR24247:SF191">
    <property type="entry name" value="MUSCARINIC ACETYLCHOLINE RECEPTOR, B-TYPE, ISOFORM A"/>
    <property type="match status" value="1"/>
</dbReference>
<keyword evidence="2" id="KW-1003">Cell membrane</keyword>